<dbReference type="GO" id="GO:0005666">
    <property type="term" value="C:RNA polymerase III complex"/>
    <property type="evidence" value="ECO:0007669"/>
    <property type="project" value="TreeGrafter"/>
</dbReference>
<dbReference type="EMBL" id="MN739983">
    <property type="protein sequence ID" value="QHT81501.1"/>
    <property type="molecule type" value="Genomic_DNA"/>
</dbReference>
<dbReference type="SUPFAM" id="SSF55287">
    <property type="entry name" value="RPB5-like RNA polymerase subunit"/>
    <property type="match status" value="1"/>
</dbReference>
<dbReference type="PIRSF" id="PIRSF000747">
    <property type="entry name" value="RPB5"/>
    <property type="match status" value="1"/>
</dbReference>
<sequence length="232" mass="27060">MATSQIFKRYQYVCTSRKHILEMLEDRGFDISELTEYTHDEIKTMLTSHTQGKFESKSEVGPLDIFLEKKNDNETGEKEKIYVKYRLDDKFKRTTNLQLQITEIFENLLTTKDTLIILNVGRVLIKPGAKEKPSEDFVNSLLSKGHFVQLFGLENFLFNVNRHVFVPKHRIISKKELHDFIEHYSCTLKNIPTIKRDDPQAKYIGLRPKQVCEITAVNLTSGTTVRYRICVL</sequence>
<keyword evidence="1" id="KW-0804">Transcription</keyword>
<dbReference type="Gene3D" id="3.90.940.20">
    <property type="entry name" value="RPB5-like RNA polymerase subunit"/>
    <property type="match status" value="1"/>
</dbReference>
<protein>
    <recommendedName>
        <fullName evidence="2">RNA polymerase subunit H/Rpb5 C-terminal domain-containing protein</fullName>
    </recommendedName>
</protein>
<dbReference type="InterPro" id="IPR014381">
    <property type="entry name" value="Arch_Rpo5/euc_Rpb5"/>
</dbReference>
<reference evidence="3" key="1">
    <citation type="journal article" date="2020" name="Nature">
        <title>Giant virus diversity and host interactions through global metagenomics.</title>
        <authorList>
            <person name="Schulz F."/>
            <person name="Roux S."/>
            <person name="Paez-Espino D."/>
            <person name="Jungbluth S."/>
            <person name="Walsh D.A."/>
            <person name="Denef V.J."/>
            <person name="McMahon K.D."/>
            <person name="Konstantinidis K.T."/>
            <person name="Eloe-Fadrosh E.A."/>
            <person name="Kyrpides N.C."/>
            <person name="Woyke T."/>
        </authorList>
    </citation>
    <scope>NUCLEOTIDE SEQUENCE</scope>
    <source>
        <strain evidence="3">GVMAG-M-3300023184-13</strain>
    </source>
</reference>
<evidence type="ECO:0000313" key="3">
    <source>
        <dbReference type="EMBL" id="QHT81501.1"/>
    </source>
</evidence>
<dbReference type="GO" id="GO:0006362">
    <property type="term" value="P:transcription elongation by RNA polymerase I"/>
    <property type="evidence" value="ECO:0007669"/>
    <property type="project" value="TreeGrafter"/>
</dbReference>
<dbReference type="AlphaFoldDB" id="A0A6C0HLE8"/>
<name>A0A6C0HLE8_9ZZZZ</name>
<feature type="domain" description="RNA polymerase subunit H/Rpb5 C-terminal" evidence="2">
    <location>
        <begin position="158"/>
        <end position="230"/>
    </location>
</feature>
<dbReference type="PANTHER" id="PTHR10535">
    <property type="entry name" value="DNA-DIRECTED RNA POLYMERASES I, II, AND III SUBUNIT RPABC1"/>
    <property type="match status" value="1"/>
</dbReference>
<dbReference type="GO" id="GO:0042797">
    <property type="term" value="P:tRNA transcription by RNA polymerase III"/>
    <property type="evidence" value="ECO:0007669"/>
    <property type="project" value="TreeGrafter"/>
</dbReference>
<dbReference type="InterPro" id="IPR035913">
    <property type="entry name" value="RPB5-like_sf"/>
</dbReference>
<dbReference type="GO" id="GO:0003677">
    <property type="term" value="F:DNA binding"/>
    <property type="evidence" value="ECO:0007669"/>
    <property type="project" value="InterPro"/>
</dbReference>
<evidence type="ECO:0000256" key="1">
    <source>
        <dbReference type="ARBA" id="ARBA00023163"/>
    </source>
</evidence>
<accession>A0A6C0HLE8</accession>
<dbReference type="GO" id="GO:0003899">
    <property type="term" value="F:DNA-directed RNA polymerase activity"/>
    <property type="evidence" value="ECO:0007669"/>
    <property type="project" value="InterPro"/>
</dbReference>
<dbReference type="GO" id="GO:0005736">
    <property type="term" value="C:RNA polymerase I complex"/>
    <property type="evidence" value="ECO:0007669"/>
    <property type="project" value="TreeGrafter"/>
</dbReference>
<dbReference type="Pfam" id="PF01191">
    <property type="entry name" value="RNA_pol_Rpb5_C"/>
    <property type="match status" value="1"/>
</dbReference>
<organism evidence="3">
    <name type="scientific">viral metagenome</name>
    <dbReference type="NCBI Taxonomy" id="1070528"/>
    <lineage>
        <taxon>unclassified sequences</taxon>
        <taxon>metagenomes</taxon>
        <taxon>organismal metagenomes</taxon>
    </lineage>
</organism>
<dbReference type="GO" id="GO:0006366">
    <property type="term" value="P:transcription by RNA polymerase II"/>
    <property type="evidence" value="ECO:0007669"/>
    <property type="project" value="TreeGrafter"/>
</dbReference>
<dbReference type="GO" id="GO:0005665">
    <property type="term" value="C:RNA polymerase II, core complex"/>
    <property type="evidence" value="ECO:0007669"/>
    <property type="project" value="TreeGrafter"/>
</dbReference>
<evidence type="ECO:0000259" key="2">
    <source>
        <dbReference type="Pfam" id="PF01191"/>
    </source>
</evidence>
<proteinExistence type="predicted"/>
<dbReference type="PANTHER" id="PTHR10535:SF0">
    <property type="entry name" value="DNA-DIRECTED RNA POLYMERASES I, II, AND III SUBUNIT RPABC1"/>
    <property type="match status" value="1"/>
</dbReference>
<dbReference type="InterPro" id="IPR000783">
    <property type="entry name" value="RNA_pol_subH/Rpb5_C"/>
</dbReference>